<name>A0A7W9SLJ6_ARMRO</name>
<proteinExistence type="predicted"/>
<organism evidence="1 2">
    <name type="scientific">Armatimonas rosea</name>
    <dbReference type="NCBI Taxonomy" id="685828"/>
    <lineage>
        <taxon>Bacteria</taxon>
        <taxon>Bacillati</taxon>
        <taxon>Armatimonadota</taxon>
        <taxon>Armatimonadia</taxon>
        <taxon>Armatimonadales</taxon>
        <taxon>Armatimonadaceae</taxon>
        <taxon>Armatimonas</taxon>
    </lineage>
</organism>
<dbReference type="InterPro" id="IPR027417">
    <property type="entry name" value="P-loop_NTPase"/>
</dbReference>
<dbReference type="RefSeq" id="WP_184192176.1">
    <property type="nucleotide sequence ID" value="NZ_JACHGW010000001.1"/>
</dbReference>
<dbReference type="Gene3D" id="3.40.50.300">
    <property type="entry name" value="P-loop containing nucleotide triphosphate hydrolases"/>
    <property type="match status" value="1"/>
</dbReference>
<dbReference type="SUPFAM" id="SSF52540">
    <property type="entry name" value="P-loop containing nucleoside triphosphate hydrolases"/>
    <property type="match status" value="1"/>
</dbReference>
<evidence type="ECO:0000313" key="2">
    <source>
        <dbReference type="Proteomes" id="UP000520814"/>
    </source>
</evidence>
<keyword evidence="2" id="KW-1185">Reference proteome</keyword>
<evidence type="ECO:0000313" key="1">
    <source>
        <dbReference type="EMBL" id="MBB6048535.1"/>
    </source>
</evidence>
<protein>
    <submittedName>
        <fullName evidence="1">Uncharacterized protein</fullName>
    </submittedName>
</protein>
<dbReference type="Proteomes" id="UP000520814">
    <property type="component" value="Unassembled WGS sequence"/>
</dbReference>
<sequence>MARIADRLAATRRRVVGRESERALLHAALVAPEPSFCVLSVFGPGGVGKTTLLNTYAALCTELAVPCVALSGQELEPTPEGFRFALQRAGFQENAIGRQVLLVDSYETIQPLESWLRSTLIPELPGETLVVLAGRKPVAPAWRADPDWQGLVRVLPLRNLSPDESREFLERSGIPPGLHPELLASTHGYPLALTLARDLYEQQGEAAFRAPEPSPDLVQQLIERLLDDTPTSLHRAALEASALVRVTTEPILSRLLECDESETRPLFDWLCSLSLIESAQPGVSPHPVARDALLADLRWRNPDRWAQLHRRARRYYGERIAEASEREQQRLLWDYVFLHRDNPVIQSAFTWQDAGAYADSPRPDEAPLLESWVEKHEGPLAAQRFRHWWGHPAQTTLVFRGGEGNAPLGFVLWLALERVLPEDRALDPLVDSALAFVESSAPLRPGETATYFRFWMAADTYHTVSPVQSLVMVNTVRHYLVTPRLAYSFFPIRDPARWEPVFAYAEAKRCPPAESAADGFPLGVFTHDWRVQPPAEWLRVLGEKEVAGSTTQTRPTPAETYLVLSRPAFEGALRDALKHLDRLETLAQSPLLRSRVVAERTRGSEASPQERASVLQSLIRETATGLQGHPKRERAYRALLHTYVRPAPTQEKAAELLDLPFSTYRRHLAEGIALLTETLWLQELGEALK</sequence>
<reference evidence="1 2" key="1">
    <citation type="submission" date="2020-08" db="EMBL/GenBank/DDBJ databases">
        <title>Genomic Encyclopedia of Type Strains, Phase IV (KMG-IV): sequencing the most valuable type-strain genomes for metagenomic binning, comparative biology and taxonomic classification.</title>
        <authorList>
            <person name="Goeker M."/>
        </authorList>
    </citation>
    <scope>NUCLEOTIDE SEQUENCE [LARGE SCALE GENOMIC DNA]</scope>
    <source>
        <strain evidence="1 2">DSM 23562</strain>
    </source>
</reference>
<accession>A0A7W9SLJ6</accession>
<dbReference type="AlphaFoldDB" id="A0A7W9SLJ6"/>
<gene>
    <name evidence="1" type="ORF">HNQ39_000297</name>
</gene>
<dbReference type="EMBL" id="JACHGW010000001">
    <property type="protein sequence ID" value="MBB6048535.1"/>
    <property type="molecule type" value="Genomic_DNA"/>
</dbReference>
<comment type="caution">
    <text evidence="1">The sequence shown here is derived from an EMBL/GenBank/DDBJ whole genome shotgun (WGS) entry which is preliminary data.</text>
</comment>